<dbReference type="PANTHER" id="PTHR33048:SF105">
    <property type="match status" value="1"/>
</dbReference>
<evidence type="ECO:0000256" key="2">
    <source>
        <dbReference type="ARBA" id="ARBA00022692"/>
    </source>
</evidence>
<dbReference type="PANTHER" id="PTHR33048">
    <property type="entry name" value="PTH11-LIKE INTEGRAL MEMBRANE PROTEIN (AFU_ORTHOLOGUE AFUA_5G11245)"/>
    <property type="match status" value="1"/>
</dbReference>
<keyword evidence="2 7" id="KW-0812">Transmembrane</keyword>
<proteinExistence type="inferred from homology"/>
<dbReference type="EMBL" id="JAGPXD010000001">
    <property type="protein sequence ID" value="KAH7375416.1"/>
    <property type="molecule type" value="Genomic_DNA"/>
</dbReference>
<name>A0A8K0TV11_9PEZI</name>
<feature type="transmembrane region" description="Helical" evidence="7">
    <location>
        <begin position="199"/>
        <end position="227"/>
    </location>
</feature>
<feature type="transmembrane region" description="Helical" evidence="7">
    <location>
        <begin position="122"/>
        <end position="144"/>
    </location>
</feature>
<feature type="transmembrane region" description="Helical" evidence="7">
    <location>
        <begin position="57"/>
        <end position="76"/>
    </location>
</feature>
<comment type="similarity">
    <text evidence="5">Belongs to the SAT4 family.</text>
</comment>
<evidence type="ECO:0000256" key="1">
    <source>
        <dbReference type="ARBA" id="ARBA00004141"/>
    </source>
</evidence>
<dbReference type="GO" id="GO:0016020">
    <property type="term" value="C:membrane"/>
    <property type="evidence" value="ECO:0007669"/>
    <property type="project" value="UniProtKB-SubCell"/>
</dbReference>
<feature type="transmembrane region" description="Helical" evidence="7">
    <location>
        <begin position="12"/>
        <end position="37"/>
    </location>
</feature>
<keyword evidence="10" id="KW-1185">Reference proteome</keyword>
<dbReference type="InterPro" id="IPR052337">
    <property type="entry name" value="SAT4-like"/>
</dbReference>
<evidence type="ECO:0000256" key="5">
    <source>
        <dbReference type="ARBA" id="ARBA00038359"/>
    </source>
</evidence>
<dbReference type="Proteomes" id="UP000813385">
    <property type="component" value="Unassembled WGS sequence"/>
</dbReference>
<dbReference type="AlphaFoldDB" id="A0A8K0TV11"/>
<keyword evidence="3 7" id="KW-1133">Transmembrane helix</keyword>
<comment type="subcellular location">
    <subcellularLocation>
        <location evidence="1">Membrane</location>
        <topology evidence="1">Multi-pass membrane protein</topology>
    </subcellularLocation>
</comment>
<gene>
    <name evidence="9" type="ORF">B0T11DRAFT_293106</name>
</gene>
<feature type="transmembrane region" description="Helical" evidence="7">
    <location>
        <begin position="239"/>
        <end position="261"/>
    </location>
</feature>
<dbReference type="OrthoDB" id="2988756at2759"/>
<feature type="transmembrane region" description="Helical" evidence="7">
    <location>
        <begin position="156"/>
        <end position="179"/>
    </location>
</feature>
<accession>A0A8K0TV11</accession>
<reference evidence="9" key="1">
    <citation type="journal article" date="2021" name="Nat. Commun.">
        <title>Genetic determinants of endophytism in the Arabidopsis root mycobiome.</title>
        <authorList>
            <person name="Mesny F."/>
            <person name="Miyauchi S."/>
            <person name="Thiergart T."/>
            <person name="Pickel B."/>
            <person name="Atanasova L."/>
            <person name="Karlsson M."/>
            <person name="Huettel B."/>
            <person name="Barry K.W."/>
            <person name="Haridas S."/>
            <person name="Chen C."/>
            <person name="Bauer D."/>
            <person name="Andreopoulos W."/>
            <person name="Pangilinan J."/>
            <person name="LaButti K."/>
            <person name="Riley R."/>
            <person name="Lipzen A."/>
            <person name="Clum A."/>
            <person name="Drula E."/>
            <person name="Henrissat B."/>
            <person name="Kohler A."/>
            <person name="Grigoriev I.V."/>
            <person name="Martin F.M."/>
            <person name="Hacquard S."/>
        </authorList>
    </citation>
    <scope>NUCLEOTIDE SEQUENCE</scope>
    <source>
        <strain evidence="9">MPI-CAGE-AT-0016</strain>
    </source>
</reference>
<evidence type="ECO:0000259" key="8">
    <source>
        <dbReference type="Pfam" id="PF20684"/>
    </source>
</evidence>
<evidence type="ECO:0000256" key="4">
    <source>
        <dbReference type="ARBA" id="ARBA00023136"/>
    </source>
</evidence>
<comment type="caution">
    <text evidence="9">The sequence shown here is derived from an EMBL/GenBank/DDBJ whole genome shotgun (WGS) entry which is preliminary data.</text>
</comment>
<dbReference type="Pfam" id="PF20684">
    <property type="entry name" value="Fung_rhodopsin"/>
    <property type="match status" value="1"/>
</dbReference>
<keyword evidence="4 7" id="KW-0472">Membrane</keyword>
<evidence type="ECO:0000256" key="7">
    <source>
        <dbReference type="SAM" id="Phobius"/>
    </source>
</evidence>
<protein>
    <recommendedName>
        <fullName evidence="8">Rhodopsin domain-containing protein</fullName>
    </recommendedName>
</protein>
<evidence type="ECO:0000256" key="6">
    <source>
        <dbReference type="SAM" id="MobiDB-lite"/>
    </source>
</evidence>
<evidence type="ECO:0000256" key="3">
    <source>
        <dbReference type="ARBA" id="ARBA00022989"/>
    </source>
</evidence>
<organism evidence="9 10">
    <name type="scientific">Plectosphaerella cucumerina</name>
    <dbReference type="NCBI Taxonomy" id="40658"/>
    <lineage>
        <taxon>Eukaryota</taxon>
        <taxon>Fungi</taxon>
        <taxon>Dikarya</taxon>
        <taxon>Ascomycota</taxon>
        <taxon>Pezizomycotina</taxon>
        <taxon>Sordariomycetes</taxon>
        <taxon>Hypocreomycetidae</taxon>
        <taxon>Glomerellales</taxon>
        <taxon>Plectosphaerellaceae</taxon>
        <taxon>Plectosphaerella</taxon>
    </lineage>
</organism>
<evidence type="ECO:0000313" key="10">
    <source>
        <dbReference type="Proteomes" id="UP000813385"/>
    </source>
</evidence>
<evidence type="ECO:0000313" key="9">
    <source>
        <dbReference type="EMBL" id="KAH7375416.1"/>
    </source>
</evidence>
<feature type="region of interest" description="Disordered" evidence="6">
    <location>
        <begin position="320"/>
        <end position="351"/>
    </location>
</feature>
<feature type="domain" description="Rhodopsin" evidence="8">
    <location>
        <begin position="38"/>
        <end position="298"/>
    </location>
</feature>
<dbReference type="InterPro" id="IPR049326">
    <property type="entry name" value="Rhodopsin_dom_fungi"/>
</dbReference>
<sequence length="407" mass="44351">MSSEAQSKADLAAAAAAFRSFAVELWTLFSVGAAFTVLRTYARIKAVGIKQLRPDDYFVWLGIVFFATQAALAYNVTAMAGGIANNGMTAAERAALSLESEEHAIRSDPETQRFGSCAQIQVAGWTIYSALIWSLKLSVLFFYLRLTEGLSRRYRVRVYVGFVLIIGTFMSSILTIFLGCRPLHKYWQISPDPGNSCQAAVSLPIIWSSFAANVSTDIYLLLIPLPLLWESSLRLVKKIASTIVLGAGIVVLICATLKSVYVLVDPINGAQLAGAWGVREAFTAVITTNLPMIFPLLKTWLQPWLGTMLGSSRKAYRTPSGFRTIGEGGPSKDGRSRRGPPSANPITANMTFSESEERIVADIKMQKIGAGFNKLPANGILVSKEMKVTAEDGSMNETPPQRFGEAW</sequence>